<reference evidence="1" key="1">
    <citation type="submission" date="2021-01" db="EMBL/GenBank/DDBJ databases">
        <title>Whole genome shotgun sequence of Actinocatenispora rupis NBRC 107355.</title>
        <authorList>
            <person name="Komaki H."/>
            <person name="Tamura T."/>
        </authorList>
    </citation>
    <scope>NUCLEOTIDE SEQUENCE</scope>
    <source>
        <strain evidence="1">NBRC 107355</strain>
    </source>
</reference>
<name>A0A8J3J3P2_9ACTN</name>
<dbReference type="NCBIfam" id="NF041588">
    <property type="entry name" value="AQJ64_40280_fam"/>
    <property type="match status" value="1"/>
</dbReference>
<dbReference type="AlphaFoldDB" id="A0A8J3J3P2"/>
<sequence length="113" mass="12426">MTTVDVRWIDARRRLPADGDCVLAAVTGRYPDGEEFWLVLPMHFRRVHPVEETGAVVENRFVDADRVVRAPLGGTTDEQVTHWAELPVLPGTDRREILGPGVPAALATALATD</sequence>
<protein>
    <submittedName>
        <fullName evidence="1">Uncharacterized protein</fullName>
    </submittedName>
</protein>
<dbReference type="InterPro" id="IPR048167">
    <property type="entry name" value="AQJ64_40280-like"/>
</dbReference>
<evidence type="ECO:0000313" key="2">
    <source>
        <dbReference type="Proteomes" id="UP000612808"/>
    </source>
</evidence>
<evidence type="ECO:0000313" key="1">
    <source>
        <dbReference type="EMBL" id="GID11530.1"/>
    </source>
</evidence>
<gene>
    <name evidence="1" type="ORF">Aru02nite_24190</name>
</gene>
<proteinExistence type="predicted"/>
<dbReference type="Proteomes" id="UP000612808">
    <property type="component" value="Unassembled WGS sequence"/>
</dbReference>
<accession>A0A8J3J3P2</accession>
<dbReference type="EMBL" id="BOMB01000012">
    <property type="protein sequence ID" value="GID11530.1"/>
    <property type="molecule type" value="Genomic_DNA"/>
</dbReference>
<organism evidence="1 2">
    <name type="scientific">Actinocatenispora rupis</name>
    <dbReference type="NCBI Taxonomy" id="519421"/>
    <lineage>
        <taxon>Bacteria</taxon>
        <taxon>Bacillati</taxon>
        <taxon>Actinomycetota</taxon>
        <taxon>Actinomycetes</taxon>
        <taxon>Micromonosporales</taxon>
        <taxon>Micromonosporaceae</taxon>
        <taxon>Actinocatenispora</taxon>
    </lineage>
</organism>
<dbReference type="RefSeq" id="WP_203657513.1">
    <property type="nucleotide sequence ID" value="NZ_BAAAZM010000006.1"/>
</dbReference>
<comment type="caution">
    <text evidence="1">The sequence shown here is derived from an EMBL/GenBank/DDBJ whole genome shotgun (WGS) entry which is preliminary data.</text>
</comment>
<keyword evidence="2" id="KW-1185">Reference proteome</keyword>